<dbReference type="PATRIC" id="fig|28901.787.peg.1380"/>
<reference evidence="7" key="2">
    <citation type="journal article" date="2018" name="Genome Biol.">
        <title>SKESA: strategic k-mer extension for scrupulous assemblies.</title>
        <authorList>
            <person name="Souvorov A."/>
            <person name="Agarwala R."/>
            <person name="Lipman D.J."/>
        </authorList>
    </citation>
    <scope>NUCLEOTIDE SEQUENCE</scope>
    <source>
        <strain evidence="13">2011-60-876-1</strain>
        <strain evidence="12">373DRC</strain>
        <strain evidence="9">D14916</strain>
        <strain evidence="10">I32</strain>
        <strain evidence="7">S05012-15</strain>
        <strain evidence="8">S05117-15</strain>
        <strain evidence="11">Typhimurium</strain>
    </source>
</reference>
<reference evidence="9" key="4">
    <citation type="submission" date="2019-08" db="EMBL/GenBank/DDBJ databases">
        <authorList>
            <consortium name="NCBI Pathogen Detection Project"/>
        </authorList>
    </citation>
    <scope>NUCLEOTIDE SEQUENCE</scope>
    <source>
        <strain evidence="13">2011-60-876-1</strain>
        <strain evidence="12">373DRC</strain>
        <strain evidence="9">D14916</strain>
        <strain evidence="10">I32</strain>
        <strain evidence="7">S05012-15</strain>
        <strain evidence="8">S05117-15</strain>
        <strain evidence="11">Typhimurium</strain>
    </source>
</reference>
<keyword evidence="2" id="KW-0233">DNA recombination</keyword>
<dbReference type="EMBL" id="DAANGX010000034">
    <property type="protein sequence ID" value="HAC9822412.1"/>
    <property type="molecule type" value="Genomic_DNA"/>
</dbReference>
<dbReference type="Gene3D" id="1.10.150.130">
    <property type="match status" value="1"/>
</dbReference>
<dbReference type="EMBL" id="DAANFW010000018">
    <property type="protein sequence ID" value="HAC9692578.1"/>
    <property type="molecule type" value="Genomic_DNA"/>
</dbReference>
<reference evidence="14" key="3">
    <citation type="submission" date="2018-08" db="EMBL/GenBank/DDBJ databases">
        <authorList>
            <person name="Ashton P.M."/>
            <person name="Dallman T."/>
            <person name="Nair S."/>
            <person name="De Pinna E."/>
            <person name="Peters T."/>
            <person name="Grant K."/>
        </authorList>
    </citation>
    <scope>NUCLEOTIDE SEQUENCE [LARGE SCALE GENOMIC DNA]</scope>
    <source>
        <strain evidence="14">29290</strain>
    </source>
</reference>
<dbReference type="PROSITE" id="PS51898">
    <property type="entry name" value="TYR_RECOMBINASE"/>
    <property type="match status" value="1"/>
</dbReference>
<evidence type="ECO:0000256" key="2">
    <source>
        <dbReference type="ARBA" id="ARBA00023172"/>
    </source>
</evidence>
<accession>A0A6C8YWN8</accession>
<dbReference type="EMBL" id="KP899805">
    <property type="protein sequence ID" value="AKJ20088.1"/>
    <property type="molecule type" value="Genomic_DNA"/>
</dbReference>
<dbReference type="AlphaFoldDB" id="A0A0G3B9V6"/>
<dbReference type="GO" id="GO:0003677">
    <property type="term" value="F:DNA binding"/>
    <property type="evidence" value="ECO:0007669"/>
    <property type="project" value="UniProtKB-KW"/>
</dbReference>
<dbReference type="InterPro" id="IPR002104">
    <property type="entry name" value="Integrase_catalytic"/>
</dbReference>
<dbReference type="SUPFAM" id="SSF47823">
    <property type="entry name" value="lambda integrase-like, N-terminal domain"/>
    <property type="match status" value="1"/>
</dbReference>
<dbReference type="GO" id="GO:0015074">
    <property type="term" value="P:DNA integration"/>
    <property type="evidence" value="ECO:0007669"/>
    <property type="project" value="InterPro"/>
</dbReference>
<evidence type="ECO:0000313" key="13">
    <source>
        <dbReference type="EMBL" id="HAF0254216.1"/>
    </source>
</evidence>
<geneLocation type="plasmid" evidence="6">
    <name>pB71</name>
</geneLocation>
<dbReference type="GO" id="GO:0006310">
    <property type="term" value="P:DNA recombination"/>
    <property type="evidence" value="ECO:0007669"/>
    <property type="project" value="UniProtKB-KW"/>
</dbReference>
<evidence type="ECO:0000313" key="9">
    <source>
        <dbReference type="EMBL" id="HAC9822412.1"/>
    </source>
</evidence>
<evidence type="ECO:0000313" key="4">
    <source>
        <dbReference type="EMBL" id="AKJ19889.1"/>
    </source>
</evidence>
<name>A0A0G3B9V6_SALTM</name>
<evidence type="ECO:0000313" key="5">
    <source>
        <dbReference type="EMBL" id="AKJ20088.1"/>
    </source>
</evidence>
<gene>
    <name evidence="14" type="ORF">AU613_20375</name>
    <name evidence="8" type="ORF">G0K70_18265</name>
    <name evidence="7" type="ORF">G0K78_21500</name>
    <name evidence="9" type="ORF">G0L07_11615</name>
    <name evidence="10" type="ORF">G0L24_19855</name>
    <name evidence="11" type="ORF">G1O83_23550</name>
    <name evidence="13" type="ORF">G9C49_004234</name>
    <name evidence="12" type="ORF">GTH89_21325</name>
</gene>
<dbReference type="EMBL" id="KP899804">
    <property type="protein sequence ID" value="AKJ19889.1"/>
    <property type="molecule type" value="Genomic_DNA"/>
</dbReference>
<dbReference type="InterPro" id="IPR011010">
    <property type="entry name" value="DNA_brk_join_enz"/>
</dbReference>
<dbReference type="EMBL" id="KP899806">
    <property type="protein sequence ID" value="AKJ20269.1"/>
    <property type="molecule type" value="Genomic_DNA"/>
</dbReference>
<organism evidence="6">
    <name type="scientific">Salmonella typhimurium</name>
    <dbReference type="NCBI Taxonomy" id="90371"/>
    <lineage>
        <taxon>Bacteria</taxon>
        <taxon>Pseudomonadati</taxon>
        <taxon>Pseudomonadota</taxon>
        <taxon>Gammaproteobacteria</taxon>
        <taxon>Enterobacterales</taxon>
        <taxon>Enterobacteriaceae</taxon>
        <taxon>Salmonella</taxon>
    </lineage>
</organism>
<evidence type="ECO:0000313" key="10">
    <source>
        <dbReference type="EMBL" id="HAC9896289.1"/>
    </source>
</evidence>
<dbReference type="Gene3D" id="1.10.443.10">
    <property type="entry name" value="Intergrase catalytic core"/>
    <property type="match status" value="1"/>
</dbReference>
<keyword evidence="1" id="KW-0238">DNA-binding</keyword>
<sequence length="393" mass="44894">MNSKPVTRQFEDSDLHQELVTFEVPNNDLKELIFYFSHMKYNTAKTYLQWLRSWNEWYQANAGKEGNEAWPASSLPVTEPPLLAYLDYLQGSLSHSSIKGCLHALNSIHRKALDRPGIITSKVKSILASLEQAEAREQKVTRQATPFLVSDLKALIKAHGTTQSVRKLRDLCIIWTGFETLLRSAELRRIRMQDLVLNEQTGSFTLTVYRTKSTVSTLLTYHLTPHLTATLIRLMDMVKRDQQSHPKDYLFQAVNYQDSGYMPPGWGLRSKGNEINTLLKNHNMPYRPTRPPIGKNGKPIIVDDEGMLSKNTLLRAFEAFWDELHPQEAGTRCWTGHSVRVGGAIELANAGYTHLQIMEMGNWSNPEMVSRYIRNIDAGKKAMTKFMREALDE</sequence>
<dbReference type="EMBL" id="DAAOJG010000030">
    <property type="protein sequence ID" value="HAD3314385.1"/>
    <property type="molecule type" value="Genomic_DNA"/>
</dbReference>
<proteinExistence type="predicted"/>
<dbReference type="EMBL" id="RSUA01000049">
    <property type="protein sequence ID" value="MIT51206.1"/>
    <property type="molecule type" value="Genomic_DNA"/>
</dbReference>
<evidence type="ECO:0000313" key="11">
    <source>
        <dbReference type="EMBL" id="HAD3314385.1"/>
    </source>
</evidence>
<geneLocation type="plasmid" evidence="5">
    <name>p109/9</name>
</geneLocation>
<dbReference type="EMBL" id="DAATUV010000037">
    <property type="protein sequence ID" value="HAF0198233.1"/>
    <property type="molecule type" value="Genomic_DNA"/>
</dbReference>
<keyword evidence="6" id="KW-0614">Plasmid</keyword>
<evidence type="ECO:0000313" key="7">
    <source>
        <dbReference type="EMBL" id="HAC9688142.1"/>
    </source>
</evidence>
<dbReference type="Proteomes" id="UP000885258">
    <property type="component" value="Unassembled WGS sequence"/>
</dbReference>
<evidence type="ECO:0000313" key="14">
    <source>
        <dbReference type="EMBL" id="MIT51206.1"/>
    </source>
</evidence>
<feature type="domain" description="Tyr recombinase" evidence="3">
    <location>
        <begin position="142"/>
        <end position="385"/>
    </location>
</feature>
<dbReference type="EMBL" id="DAANHM010000037">
    <property type="protein sequence ID" value="HAC9896289.1"/>
    <property type="molecule type" value="Genomic_DNA"/>
</dbReference>
<geneLocation type="plasmid" evidence="4">
    <name>pF8475</name>
</geneLocation>
<dbReference type="EMBL" id="DAANFV010000021">
    <property type="protein sequence ID" value="HAC9688142.1"/>
    <property type="molecule type" value="Genomic_DNA"/>
</dbReference>
<accession>A0A0G3B9V6</accession>
<dbReference type="EMBL" id="DAATVE010000034">
    <property type="protein sequence ID" value="HAF0254216.1"/>
    <property type="molecule type" value="Genomic_DNA"/>
</dbReference>
<dbReference type="RefSeq" id="WP_001086279.1">
    <property type="nucleotide sequence ID" value="NZ_CBDFRU010000021.1"/>
</dbReference>
<evidence type="ECO:0000313" key="12">
    <source>
        <dbReference type="EMBL" id="HAF0198233.1"/>
    </source>
</evidence>
<reference evidence="6" key="1">
    <citation type="submission" date="2015-03" db="EMBL/GenBank/DDBJ databases">
        <title>Complete genome sequences of four Salmonella Typhimurium IncHI1 plasmids and their characteristics.</title>
        <authorList>
            <person name="Kubasova T."/>
            <person name="Matiasovicova J."/>
            <person name="Cejkova D."/>
            <person name="Sekelova Z."/>
            <person name="Polansky O."/>
            <person name="Medvecky M."/>
            <person name="Rychlik I."/>
            <person name="Juricova H."/>
        </authorList>
    </citation>
    <scope>NUCLEOTIDE SEQUENCE</scope>
    <source>
        <strain evidence="5">109/9</strain>
        <strain evidence="6">B71</strain>
        <strain evidence="4">F8475</strain>
        <plasmid evidence="5">p109/9</plasmid>
        <plasmid evidence="6">pB71</plasmid>
        <plasmid evidence="4">pF8475</plasmid>
    </source>
</reference>
<evidence type="ECO:0000259" key="3">
    <source>
        <dbReference type="PROSITE" id="PS51898"/>
    </source>
</evidence>
<dbReference type="InterPro" id="IPR010998">
    <property type="entry name" value="Integrase_recombinase_N"/>
</dbReference>
<protein>
    <submittedName>
        <fullName evidence="6 7">Recombinase</fullName>
    </submittedName>
    <submittedName>
        <fullName evidence="9">Tyrosine-type recombinase/integrase</fullName>
    </submittedName>
</protein>
<dbReference type="InterPro" id="IPR013762">
    <property type="entry name" value="Integrase-like_cat_sf"/>
</dbReference>
<dbReference type="SUPFAM" id="SSF56349">
    <property type="entry name" value="DNA breaking-rejoining enzymes"/>
    <property type="match status" value="1"/>
</dbReference>
<evidence type="ECO:0000256" key="1">
    <source>
        <dbReference type="ARBA" id="ARBA00023125"/>
    </source>
</evidence>
<evidence type="ECO:0000313" key="8">
    <source>
        <dbReference type="EMBL" id="HAC9692578.1"/>
    </source>
</evidence>
<evidence type="ECO:0000313" key="6">
    <source>
        <dbReference type="EMBL" id="AKJ20269.1"/>
    </source>
</evidence>